<proteinExistence type="predicted"/>
<comment type="caution">
    <text evidence="1">The sequence shown here is derived from an EMBL/GenBank/DDBJ whole genome shotgun (WGS) entry which is preliminary data.</text>
</comment>
<evidence type="ECO:0000313" key="2">
    <source>
        <dbReference type="Proteomes" id="UP000283512"/>
    </source>
</evidence>
<evidence type="ECO:0000313" key="1">
    <source>
        <dbReference type="EMBL" id="RHH87493.1"/>
    </source>
</evidence>
<organism evidence="1 2">
    <name type="scientific">Bacteroides caccae</name>
    <dbReference type="NCBI Taxonomy" id="47678"/>
    <lineage>
        <taxon>Bacteria</taxon>
        <taxon>Pseudomonadati</taxon>
        <taxon>Bacteroidota</taxon>
        <taxon>Bacteroidia</taxon>
        <taxon>Bacteroidales</taxon>
        <taxon>Bacteroidaceae</taxon>
        <taxon>Bacteroides</taxon>
    </lineage>
</organism>
<dbReference type="AlphaFoldDB" id="A0A414YMB5"/>
<name>A0A414YMB5_9BACE</name>
<dbReference type="EMBL" id="QRKD01000017">
    <property type="protein sequence ID" value="RHH87493.1"/>
    <property type="molecule type" value="Genomic_DNA"/>
</dbReference>
<dbReference type="Proteomes" id="UP000283512">
    <property type="component" value="Unassembled WGS sequence"/>
</dbReference>
<sequence length="63" mass="7325">MILNSFGVSIRAVSSFFDAIYFRYSTSILAHCLSLYKGTIFFRYCSLSLSFWVAEQILLQNFH</sequence>
<reference evidence="1 2" key="1">
    <citation type="submission" date="2018-08" db="EMBL/GenBank/DDBJ databases">
        <title>A genome reference for cultivated species of the human gut microbiota.</title>
        <authorList>
            <person name="Zou Y."/>
            <person name="Xue W."/>
            <person name="Luo G."/>
        </authorList>
    </citation>
    <scope>NUCLEOTIDE SEQUENCE [LARGE SCALE GENOMIC DNA]</scope>
    <source>
        <strain evidence="1 2">AM16-49B</strain>
    </source>
</reference>
<gene>
    <name evidence="1" type="ORF">DW190_15760</name>
</gene>
<accession>A0A414YMB5</accession>
<protein>
    <submittedName>
        <fullName evidence="1">Uncharacterized protein</fullName>
    </submittedName>
</protein>